<name>A0A7S0ZLD3_9RHOD</name>
<dbReference type="EMBL" id="HBFP01013693">
    <property type="protein sequence ID" value="CAD8825503.1"/>
    <property type="molecule type" value="Transcribed_RNA"/>
</dbReference>
<feature type="compositionally biased region" description="Polar residues" evidence="1">
    <location>
        <begin position="414"/>
        <end position="426"/>
    </location>
</feature>
<feature type="region of interest" description="Disordered" evidence="1">
    <location>
        <begin position="724"/>
        <end position="752"/>
    </location>
</feature>
<accession>A0A7S0ZLD3</accession>
<feature type="compositionally biased region" description="Basic and acidic residues" evidence="1">
    <location>
        <begin position="101"/>
        <end position="116"/>
    </location>
</feature>
<feature type="compositionally biased region" description="Polar residues" evidence="1">
    <location>
        <begin position="169"/>
        <end position="194"/>
    </location>
</feature>
<feature type="region of interest" description="Disordered" evidence="1">
    <location>
        <begin position="465"/>
        <end position="505"/>
    </location>
</feature>
<reference evidence="2" key="1">
    <citation type="submission" date="2021-01" db="EMBL/GenBank/DDBJ databases">
        <authorList>
            <person name="Corre E."/>
            <person name="Pelletier E."/>
            <person name="Niang G."/>
            <person name="Scheremetjew M."/>
            <person name="Finn R."/>
            <person name="Kale V."/>
            <person name="Holt S."/>
            <person name="Cochrane G."/>
            <person name="Meng A."/>
            <person name="Brown T."/>
            <person name="Cohen L."/>
        </authorList>
    </citation>
    <scope>NUCLEOTIDE SEQUENCE</scope>
    <source>
        <strain evidence="2">CCMP3278</strain>
    </source>
</reference>
<feature type="compositionally biased region" description="Basic and acidic residues" evidence="1">
    <location>
        <begin position="732"/>
        <end position="751"/>
    </location>
</feature>
<evidence type="ECO:0000256" key="1">
    <source>
        <dbReference type="SAM" id="MobiDB-lite"/>
    </source>
</evidence>
<proteinExistence type="predicted"/>
<feature type="region of interest" description="Disordered" evidence="1">
    <location>
        <begin position="413"/>
        <end position="434"/>
    </location>
</feature>
<feature type="compositionally biased region" description="Polar residues" evidence="1">
    <location>
        <begin position="117"/>
        <end position="130"/>
    </location>
</feature>
<feature type="compositionally biased region" description="Basic and acidic residues" evidence="1">
    <location>
        <begin position="24"/>
        <end position="36"/>
    </location>
</feature>
<evidence type="ECO:0000313" key="2">
    <source>
        <dbReference type="EMBL" id="CAD8825503.1"/>
    </source>
</evidence>
<feature type="compositionally biased region" description="Polar residues" evidence="1">
    <location>
        <begin position="545"/>
        <end position="565"/>
    </location>
</feature>
<gene>
    <name evidence="2" type="ORF">TOLI1172_LOCUS9903</name>
</gene>
<feature type="region of interest" description="Disordered" evidence="1">
    <location>
        <begin position="545"/>
        <end position="605"/>
    </location>
</feature>
<dbReference type="AlphaFoldDB" id="A0A7S0ZLD3"/>
<sequence length="789" mass="87403">MEVKGGNLKHVDSNVLQKSSKSPNESRSRSRTKSRDSSGLLSKLSWTSFRSRDISTNAELERDFETNQYVTAQRKSSKSPSPTKVYRKLTRGNSAGNSGKIETKVSKGLFERRSHNNSDTISNEDSNTSGEIHVPSKRLSSESSPVPLPVPNRDSGKVKSRQASRNKSQKPPSIPSTSNRPNSGGTQLPISKPTTGYERNLMTEEKLTEMPEMQVAGVIVRPPRQAQNQTGSSANQNISPNIQNNIGVSNQAHANRTTGAEVPVVARRATSANIDQVRMSPNTMAMASVKKTAFQIEPSLKNDKNLEKNVNPKDTDSPLGWQSTKWDYELTRDLTDSSQTKTRPTLRSVLAHSEDMNTKRQDPPIGIYKPSRRAISEVTGETGGLARELMNDAGAQNAAGRLGFGLLGNHRHQSLNSESNGRSNSDVYAASGSRNGRRAVSANIGSVPIPTVNHFGTQQPQDEKAHVNGQIGSPKPHYPVFDGLRQKSELRKNTRKNRGKKLNTEEQIKAWERAMEAQGQEISLAPTSRLPVNYAEAQKFDTSKVVTETDAGSNRRSSLTVSQESSGDEKHLLAQQSQETGGLSDEIGADTEPASPENTIPKVDSKKALSFGKQVRVIAIPSKYRSTLIQFNKPIEQYEPIMYEAERYQERRQSAQQSADYWNAVQYDARSVTELTDVDHETVTDGGASEMGRSFMERRKVSDAHRLIGGENEPSLMELLAELQAEDDREEEQNRKRKSEDTEMKHERTDSVDIADIFATSNELKTSLELFEEGDLLLMEHFSELLLDE</sequence>
<feature type="region of interest" description="Disordered" evidence="1">
    <location>
        <begin position="56"/>
        <end position="197"/>
    </location>
</feature>
<protein>
    <submittedName>
        <fullName evidence="2">Uncharacterized protein</fullName>
    </submittedName>
</protein>
<feature type="region of interest" description="Disordered" evidence="1">
    <location>
        <begin position="1"/>
        <end position="42"/>
    </location>
</feature>
<feature type="compositionally biased region" description="Polar residues" evidence="1">
    <location>
        <begin position="66"/>
        <end position="82"/>
    </location>
</feature>
<feature type="compositionally biased region" description="Basic residues" evidence="1">
    <location>
        <begin position="158"/>
        <end position="168"/>
    </location>
</feature>
<organism evidence="2">
    <name type="scientific">Timspurckia oligopyrenoides</name>
    <dbReference type="NCBI Taxonomy" id="708627"/>
    <lineage>
        <taxon>Eukaryota</taxon>
        <taxon>Rhodophyta</taxon>
        <taxon>Bangiophyceae</taxon>
        <taxon>Porphyridiales</taxon>
        <taxon>Porphyridiaceae</taxon>
        <taxon>Timspurckia</taxon>
    </lineage>
</organism>